<evidence type="ECO:0000313" key="2">
    <source>
        <dbReference type="EMBL" id="MBM7641773.1"/>
    </source>
</evidence>
<sequence length="273" mass="31521">MQIYYTAVVVYNSLLSDSETLSNLSKINNHNIKVIIYDNSDNKEYYSQNELLANTNNWKYLSNHENVGLSRAYNKILDSISDSKGIVVWLDDDTNITQEYFDALDSSISENIDIYTPVIKAQNGKFYSPNEEGFFKNKQLKSPSGNINQNKFNAINSCTAVKLSIYSNYRYDENLFLDQIDHDFFRSQRLLGRSFLKLPVIIHHNLSLKDTSGNIESVKKRFKILIPDYKTYVAKKGRTAVVFSKIKIVAWGVQQSIKNRNVGFTFWVIKNFL</sequence>
<comment type="caution">
    <text evidence="2">The sequence shown here is derived from an EMBL/GenBank/DDBJ whole genome shotgun (WGS) entry which is preliminary data.</text>
</comment>
<dbReference type="RefSeq" id="WP_205008652.1">
    <property type="nucleotide sequence ID" value="NZ_JAFBEH010000001.1"/>
</dbReference>
<accession>A0ABS2PP19</accession>
<dbReference type="InterPro" id="IPR029044">
    <property type="entry name" value="Nucleotide-diphossugar_trans"/>
</dbReference>
<organism evidence="2 3">
    <name type="scientific">Streptococcus loxodontisalivarius</name>
    <dbReference type="NCBI Taxonomy" id="1349415"/>
    <lineage>
        <taxon>Bacteria</taxon>
        <taxon>Bacillati</taxon>
        <taxon>Bacillota</taxon>
        <taxon>Bacilli</taxon>
        <taxon>Lactobacillales</taxon>
        <taxon>Streptococcaceae</taxon>
        <taxon>Streptococcus</taxon>
    </lineage>
</organism>
<dbReference type="Gene3D" id="3.90.550.10">
    <property type="entry name" value="Spore Coat Polysaccharide Biosynthesis Protein SpsA, Chain A"/>
    <property type="match status" value="1"/>
</dbReference>
<protein>
    <recommendedName>
        <fullName evidence="1">Glycosyltransferase 2-like domain-containing protein</fullName>
    </recommendedName>
</protein>
<reference evidence="2 3" key="1">
    <citation type="submission" date="2021-01" db="EMBL/GenBank/DDBJ databases">
        <title>Genomic Encyclopedia of Type Strains, Phase IV (KMG-IV): sequencing the most valuable type-strain genomes for metagenomic binning, comparative biology and taxonomic classification.</title>
        <authorList>
            <person name="Goeker M."/>
        </authorList>
    </citation>
    <scope>NUCLEOTIDE SEQUENCE [LARGE SCALE GENOMIC DNA]</scope>
    <source>
        <strain evidence="2 3">DSM 27382</strain>
    </source>
</reference>
<dbReference type="InterPro" id="IPR001173">
    <property type="entry name" value="Glyco_trans_2-like"/>
</dbReference>
<gene>
    <name evidence="2" type="ORF">JOC28_000057</name>
</gene>
<name>A0ABS2PP19_9STRE</name>
<dbReference type="Proteomes" id="UP000697472">
    <property type="component" value="Unassembled WGS sequence"/>
</dbReference>
<dbReference type="SUPFAM" id="SSF53448">
    <property type="entry name" value="Nucleotide-diphospho-sugar transferases"/>
    <property type="match status" value="1"/>
</dbReference>
<evidence type="ECO:0000313" key="3">
    <source>
        <dbReference type="Proteomes" id="UP000697472"/>
    </source>
</evidence>
<proteinExistence type="predicted"/>
<evidence type="ECO:0000259" key="1">
    <source>
        <dbReference type="Pfam" id="PF00535"/>
    </source>
</evidence>
<keyword evidence="3" id="KW-1185">Reference proteome</keyword>
<dbReference type="Pfam" id="PF00535">
    <property type="entry name" value="Glycos_transf_2"/>
    <property type="match status" value="1"/>
</dbReference>
<feature type="domain" description="Glycosyltransferase 2-like" evidence="1">
    <location>
        <begin position="8"/>
        <end position="166"/>
    </location>
</feature>
<dbReference type="EMBL" id="JAFBEH010000001">
    <property type="protein sequence ID" value="MBM7641773.1"/>
    <property type="molecule type" value="Genomic_DNA"/>
</dbReference>